<keyword evidence="4" id="KW-0808">Transferase</keyword>
<evidence type="ECO:0000313" key="9">
    <source>
        <dbReference type="Proteomes" id="UP000823046"/>
    </source>
</evidence>
<comment type="catalytic activity">
    <reaction evidence="6">
        <text>a 5'-end (N(7)-methyl 5'-triphosphoguanosine)-(2'-O-methyl-ribonucleoside)-(ribonucleotide) in mRNA + S-adenosyl-L-methionine = a 5'-end (N(7)-methyl 5'-triphosphoguanosine)-(2'-O-methyl-ribonucleoside)-(2'-O-methyl-ribonucleotide) in mRNA + S-adenosyl-L-homocysteine + H(+)</text>
        <dbReference type="Rhea" id="RHEA:67024"/>
        <dbReference type="Rhea" id="RHEA-COMP:17169"/>
        <dbReference type="Rhea" id="RHEA-COMP:17170"/>
        <dbReference type="ChEBI" id="CHEBI:15378"/>
        <dbReference type="ChEBI" id="CHEBI:57856"/>
        <dbReference type="ChEBI" id="CHEBI:59789"/>
        <dbReference type="ChEBI" id="CHEBI:167612"/>
        <dbReference type="ChEBI" id="CHEBI:167614"/>
        <dbReference type="EC" id="2.1.1.296"/>
    </reaction>
</comment>
<dbReference type="SUPFAM" id="SSF53335">
    <property type="entry name" value="S-adenosyl-L-methionine-dependent methyltransferases"/>
    <property type="match status" value="1"/>
</dbReference>
<dbReference type="Proteomes" id="UP000823046">
    <property type="component" value="Unassembled WGS sequence"/>
</dbReference>
<evidence type="ECO:0000256" key="3">
    <source>
        <dbReference type="ARBA" id="ARBA00022603"/>
    </source>
</evidence>
<dbReference type="EMBL" id="JADAQX010000104">
    <property type="protein sequence ID" value="KAF8821965.1"/>
    <property type="molecule type" value="Genomic_DNA"/>
</dbReference>
<keyword evidence="5" id="KW-0949">S-adenosyl-L-methionine</keyword>
<dbReference type="EC" id="2.1.1.296" evidence="1"/>
<evidence type="ECO:0000259" key="7">
    <source>
        <dbReference type="PROSITE" id="PS51614"/>
    </source>
</evidence>
<comment type="caution">
    <text evidence="8">The sequence shown here is derived from an EMBL/GenBank/DDBJ whole genome shotgun (WGS) entry which is preliminary data.</text>
</comment>
<dbReference type="InterPro" id="IPR025807">
    <property type="entry name" value="Adrift-typ_MeTrfase"/>
</dbReference>
<evidence type="ECO:0000256" key="4">
    <source>
        <dbReference type="ARBA" id="ARBA00022679"/>
    </source>
</evidence>
<evidence type="ECO:0000256" key="1">
    <source>
        <dbReference type="ARBA" id="ARBA00012770"/>
    </source>
</evidence>
<dbReference type="PANTHER" id="PTHR16121">
    <property type="entry name" value="CAP-SPECIFIC MRNA (NUCLEOSIDE-2'-O-)-METHYLTRANSFERASE 1-RELATED"/>
    <property type="match status" value="1"/>
</dbReference>
<dbReference type="GO" id="GO:0032259">
    <property type="term" value="P:methylation"/>
    <property type="evidence" value="ECO:0007669"/>
    <property type="project" value="UniProtKB-KW"/>
</dbReference>
<dbReference type="PROSITE" id="PS51614">
    <property type="entry name" value="SAM_MT_ADRIFT"/>
    <property type="match status" value="1"/>
</dbReference>
<evidence type="ECO:0000256" key="6">
    <source>
        <dbReference type="ARBA" id="ARBA00049477"/>
    </source>
</evidence>
<dbReference type="InterPro" id="IPR002877">
    <property type="entry name" value="RNA_MeTrfase_FtsJ_dom"/>
</dbReference>
<dbReference type="PANTHER" id="PTHR16121:SF2">
    <property type="entry name" value="CAP-SPECIFIC MRNA (NUCLEOSIDE-2'-O-)-METHYLTRANSFERASE 2"/>
    <property type="match status" value="1"/>
</dbReference>
<protein>
    <recommendedName>
        <fullName evidence="2">Cap-specific mRNA (nucleoside-2'-O-)-methyltransferase 2</fullName>
        <ecNumber evidence="1">2.1.1.296</ecNumber>
    </recommendedName>
</protein>
<feature type="domain" description="Adrift-type SAM-dependent 2'-O-MTase" evidence="7">
    <location>
        <begin position="11"/>
        <end position="227"/>
    </location>
</feature>
<sequence>MVILAKKNHIELVTNAWVKLYEILEKTDILSHSIDGQASVQSVHLCECPGGFVCATNHYLKSLDENVHFDWRAISLNPYYEGNNPFTMINHDDLYQFTAQHWINGADDTGNIISKKNIEHIWNRTSRHPSPWKIDFVTADGSVPVQHDPSNQEILTAPLHFAELICALGLLKIKGSLVLKMFTFFEHHSLSILAIMSMLFEQVTIVKPRTSKPGNSEVYVLGFNFQGVRSVLLKKLTSLVKENLSEDFSIIPKEWIPLDFIGEVIDCSAYFSENQISTISENLRLWERGFTDVEIEELKSKKRVTAQAFIEELRIKAIRMHCMIAPQMVSLHKQKAFENLEIGSHLTDRRNKWDTYIALQEKRKKRWNFDTMEICLKLENGTSLESDRCDIQMDTLKPQPLDTDTYTSSVFSTYSLLHKKSDDSTSVSHESHDTFRRLRKRLSEQNFTKEKWILFSDPQGQLTMNKEKGI</sequence>
<keyword evidence="9" id="KW-1185">Reference proteome</keyword>
<gene>
    <name evidence="8" type="ORF">IE077_001305</name>
</gene>
<evidence type="ECO:0000256" key="2">
    <source>
        <dbReference type="ARBA" id="ARBA00021134"/>
    </source>
</evidence>
<reference evidence="8 9" key="1">
    <citation type="journal article" date="2020" name="bioRxiv">
        <title>Metabolic contributions of an alphaproteobacterial endosymbiont in the apicomplexan Cardiosporidium cionae.</title>
        <authorList>
            <person name="Hunter E.S."/>
            <person name="Paight C.J."/>
            <person name="Lane C.E."/>
        </authorList>
    </citation>
    <scope>NUCLEOTIDE SEQUENCE [LARGE SCALE GENOMIC DNA]</scope>
    <source>
        <strain evidence="8">ESH_2018</strain>
    </source>
</reference>
<keyword evidence="3 8" id="KW-0489">Methyltransferase</keyword>
<organism evidence="8 9">
    <name type="scientific">Cardiosporidium cionae</name>
    <dbReference type="NCBI Taxonomy" id="476202"/>
    <lineage>
        <taxon>Eukaryota</taxon>
        <taxon>Sar</taxon>
        <taxon>Alveolata</taxon>
        <taxon>Apicomplexa</taxon>
        <taxon>Aconoidasida</taxon>
        <taxon>Nephromycida</taxon>
        <taxon>Cardiosporidium</taxon>
    </lineage>
</organism>
<dbReference type="InterPro" id="IPR029063">
    <property type="entry name" value="SAM-dependent_MTases_sf"/>
</dbReference>
<proteinExistence type="predicted"/>
<evidence type="ECO:0000313" key="8">
    <source>
        <dbReference type="EMBL" id="KAF8821965.1"/>
    </source>
</evidence>
<dbReference type="Gene3D" id="3.40.50.12760">
    <property type="match status" value="1"/>
</dbReference>
<accession>A0ABQ7JE90</accession>
<evidence type="ECO:0000256" key="5">
    <source>
        <dbReference type="ARBA" id="ARBA00022691"/>
    </source>
</evidence>
<dbReference type="Pfam" id="PF01728">
    <property type="entry name" value="FtsJ"/>
    <property type="match status" value="1"/>
</dbReference>
<name>A0ABQ7JE90_9APIC</name>
<dbReference type="InterPro" id="IPR050851">
    <property type="entry name" value="mRNA_Cap_2O-Ribose_MeTrfase"/>
</dbReference>
<dbReference type="GO" id="GO:0008168">
    <property type="term" value="F:methyltransferase activity"/>
    <property type="evidence" value="ECO:0007669"/>
    <property type="project" value="UniProtKB-KW"/>
</dbReference>